<evidence type="ECO:0000256" key="1">
    <source>
        <dbReference type="SAM" id="MobiDB-lite"/>
    </source>
</evidence>
<dbReference type="AlphaFoldDB" id="A0A9P4QLQ4"/>
<dbReference type="InterPro" id="IPR007011">
    <property type="entry name" value="LEA_SMP_dom"/>
</dbReference>
<reference evidence="3" key="1">
    <citation type="journal article" date="2020" name="Stud. Mycol.">
        <title>101 Dothideomycetes genomes: a test case for predicting lifestyles and emergence of pathogens.</title>
        <authorList>
            <person name="Haridas S."/>
            <person name="Albert R."/>
            <person name="Binder M."/>
            <person name="Bloem J."/>
            <person name="Labutti K."/>
            <person name="Salamov A."/>
            <person name="Andreopoulos B."/>
            <person name="Baker S."/>
            <person name="Barry K."/>
            <person name="Bills G."/>
            <person name="Bluhm B."/>
            <person name="Cannon C."/>
            <person name="Castanera R."/>
            <person name="Culley D."/>
            <person name="Daum C."/>
            <person name="Ezra D."/>
            <person name="Gonzalez J."/>
            <person name="Henrissat B."/>
            <person name="Kuo A."/>
            <person name="Liang C."/>
            <person name="Lipzen A."/>
            <person name="Lutzoni F."/>
            <person name="Magnuson J."/>
            <person name="Mondo S."/>
            <person name="Nolan M."/>
            <person name="Ohm R."/>
            <person name="Pangilinan J."/>
            <person name="Park H.-J."/>
            <person name="Ramirez L."/>
            <person name="Alfaro M."/>
            <person name="Sun H."/>
            <person name="Tritt A."/>
            <person name="Yoshinaga Y."/>
            <person name="Zwiers L.-H."/>
            <person name="Turgeon B."/>
            <person name="Goodwin S."/>
            <person name="Spatafora J."/>
            <person name="Crous P."/>
            <person name="Grigoriev I."/>
        </authorList>
    </citation>
    <scope>NUCLEOTIDE SEQUENCE</scope>
    <source>
        <strain evidence="3">CBS 125425</strain>
    </source>
</reference>
<accession>A0A9P4QLQ4</accession>
<feature type="region of interest" description="Disordered" evidence="1">
    <location>
        <begin position="195"/>
        <end position="215"/>
    </location>
</feature>
<dbReference type="Pfam" id="PF04927">
    <property type="entry name" value="SMP"/>
    <property type="match status" value="1"/>
</dbReference>
<proteinExistence type="predicted"/>
<gene>
    <name evidence="3" type="ORF">EJ04DRAFT_580453</name>
</gene>
<feature type="domain" description="SMP" evidence="2">
    <location>
        <begin position="284"/>
        <end position="323"/>
    </location>
</feature>
<dbReference type="OrthoDB" id="2799468at2759"/>
<keyword evidence="4" id="KW-1185">Reference proteome</keyword>
<evidence type="ECO:0000313" key="4">
    <source>
        <dbReference type="Proteomes" id="UP000799444"/>
    </source>
</evidence>
<feature type="compositionally biased region" description="Polar residues" evidence="1">
    <location>
        <begin position="199"/>
        <end position="215"/>
    </location>
</feature>
<sequence length="379" mass="40082">MASIASASRTGPAVNTNFTGLLQQIVHKLQHDPSSITPEDGRRLHEHYDATDERSARIISAIEALALANPDIMATNNTGDAAAPCSLQVSLLTLLKDLHATLDASPAEVTPEILKLTQTAVSKMQKAVGHTSAPHPELEDELQKVYREIAPKVDQGIVTKEEADHLHSLEARAHGHTEKGGLTAVAQSVAAKRERALSLSGSSTGEHTPPKTASSKLETAFKDETAKVEAHMEKGTVTVDEANRLRALEIRVHGHVEKGGLAAQAQSLAAKQANLADEQVKIASKVVDSTVTKKDAEHLQSLEIRAFGHTEKGGLTAAAQSVAYKHGHGSSLKDASNGQGGGLKTSGKVEEDKKAKDDSKATIEQIEVASRVGDLSIAN</sequence>
<evidence type="ECO:0000259" key="2">
    <source>
        <dbReference type="Pfam" id="PF04927"/>
    </source>
</evidence>
<comment type="caution">
    <text evidence="3">The sequence shown here is derived from an EMBL/GenBank/DDBJ whole genome shotgun (WGS) entry which is preliminary data.</text>
</comment>
<dbReference type="EMBL" id="ML996238">
    <property type="protein sequence ID" value="KAF2729663.1"/>
    <property type="molecule type" value="Genomic_DNA"/>
</dbReference>
<evidence type="ECO:0000313" key="3">
    <source>
        <dbReference type="EMBL" id="KAF2729663.1"/>
    </source>
</evidence>
<organism evidence="3 4">
    <name type="scientific">Polyplosphaeria fusca</name>
    <dbReference type="NCBI Taxonomy" id="682080"/>
    <lineage>
        <taxon>Eukaryota</taxon>
        <taxon>Fungi</taxon>
        <taxon>Dikarya</taxon>
        <taxon>Ascomycota</taxon>
        <taxon>Pezizomycotina</taxon>
        <taxon>Dothideomycetes</taxon>
        <taxon>Pleosporomycetidae</taxon>
        <taxon>Pleosporales</taxon>
        <taxon>Tetraplosphaeriaceae</taxon>
        <taxon>Polyplosphaeria</taxon>
    </lineage>
</organism>
<feature type="compositionally biased region" description="Basic and acidic residues" evidence="1">
    <location>
        <begin position="347"/>
        <end position="361"/>
    </location>
</feature>
<feature type="region of interest" description="Disordered" evidence="1">
    <location>
        <begin position="328"/>
        <end position="361"/>
    </location>
</feature>
<protein>
    <recommendedName>
        <fullName evidence="2">SMP domain-containing protein</fullName>
    </recommendedName>
</protein>
<name>A0A9P4QLQ4_9PLEO</name>
<dbReference type="Proteomes" id="UP000799444">
    <property type="component" value="Unassembled WGS sequence"/>
</dbReference>